<dbReference type="GO" id="GO:0005829">
    <property type="term" value="C:cytosol"/>
    <property type="evidence" value="ECO:0007669"/>
    <property type="project" value="TreeGrafter"/>
</dbReference>
<evidence type="ECO:0000256" key="6">
    <source>
        <dbReference type="PIRNR" id="PIRNR000723"/>
    </source>
</evidence>
<dbReference type="NCBIfam" id="TIGR00746">
    <property type="entry name" value="arcC"/>
    <property type="match status" value="1"/>
</dbReference>
<dbReference type="EMBL" id="LHXY01000001">
    <property type="protein sequence ID" value="KXB02537.1"/>
    <property type="molecule type" value="Genomic_DNA"/>
</dbReference>
<dbReference type="PRINTS" id="PR01469">
    <property type="entry name" value="CARBMTKINASE"/>
</dbReference>
<dbReference type="InterPro" id="IPR003964">
    <property type="entry name" value="Carb_kinase"/>
</dbReference>
<evidence type="ECO:0000256" key="2">
    <source>
        <dbReference type="ARBA" id="ARBA00020752"/>
    </source>
</evidence>
<evidence type="ECO:0000256" key="3">
    <source>
        <dbReference type="ARBA" id="ARBA00022679"/>
    </source>
</evidence>
<evidence type="ECO:0000256" key="4">
    <source>
        <dbReference type="ARBA" id="ARBA00022777"/>
    </source>
</evidence>
<dbReference type="CDD" id="cd04235">
    <property type="entry name" value="AAK_CK"/>
    <property type="match status" value="1"/>
</dbReference>
<dbReference type="PATRIC" id="fig|1698274.3.peg.45"/>
<reference evidence="8 9" key="1">
    <citation type="journal article" date="2016" name="Sci. Rep.">
        <title>Metabolic traits of an uncultured archaeal lineage -MSBL1- from brine pools of the Red Sea.</title>
        <authorList>
            <person name="Mwirichia R."/>
            <person name="Alam I."/>
            <person name="Rashid M."/>
            <person name="Vinu M."/>
            <person name="Ba-Alawi W."/>
            <person name="Anthony Kamau A."/>
            <person name="Kamanda Ngugi D."/>
            <person name="Goker M."/>
            <person name="Klenk H.P."/>
            <person name="Bajic V."/>
            <person name="Stingl U."/>
        </authorList>
    </citation>
    <scope>NUCLEOTIDE SEQUENCE [LARGE SCALE GENOMIC DNA]</scope>
    <source>
        <strain evidence="8">SCGC-AAA261F17</strain>
    </source>
</reference>
<proteinExistence type="inferred from homology"/>
<dbReference type="PIRSF" id="PIRSF000723">
    <property type="entry name" value="Carbamate_kin"/>
    <property type="match status" value="1"/>
</dbReference>
<protein>
    <recommendedName>
        <fullName evidence="2 5">Carbamate kinase</fullName>
    </recommendedName>
</protein>
<gene>
    <name evidence="8" type="ORF">AKJ44_00210</name>
</gene>
<keyword evidence="3 6" id="KW-0808">Transferase</keyword>
<evidence type="ECO:0000256" key="5">
    <source>
        <dbReference type="NCBIfam" id="TIGR00746"/>
    </source>
</evidence>
<accession>A0A133V816</accession>
<dbReference type="FunFam" id="3.40.1160.10:FF:000007">
    <property type="entry name" value="Carbamate kinase"/>
    <property type="match status" value="1"/>
</dbReference>
<dbReference type="InterPro" id="IPR001048">
    <property type="entry name" value="Asp/Glu/Uridylate_kinase"/>
</dbReference>
<feature type="domain" description="Aspartate/glutamate/uridylate kinase" evidence="7">
    <location>
        <begin position="6"/>
        <end position="307"/>
    </location>
</feature>
<dbReference type="Gene3D" id="3.40.1160.10">
    <property type="entry name" value="Acetylglutamate kinase-like"/>
    <property type="match status" value="1"/>
</dbReference>
<dbReference type="GO" id="GO:0008804">
    <property type="term" value="F:carbamate kinase activity"/>
    <property type="evidence" value="ECO:0007669"/>
    <property type="project" value="UniProtKB-UniRule"/>
</dbReference>
<name>A0A133V816_9EURY</name>
<dbReference type="AlphaFoldDB" id="A0A133V816"/>
<comment type="similarity">
    <text evidence="1 6">Belongs to the carbamate kinase family.</text>
</comment>
<evidence type="ECO:0000313" key="8">
    <source>
        <dbReference type="EMBL" id="KXB02537.1"/>
    </source>
</evidence>
<organism evidence="8 9">
    <name type="scientific">candidate division MSBL1 archaeon SCGC-AAA261F17</name>
    <dbReference type="NCBI Taxonomy" id="1698274"/>
    <lineage>
        <taxon>Archaea</taxon>
        <taxon>Methanobacteriati</taxon>
        <taxon>Methanobacteriota</taxon>
        <taxon>candidate division MSBL1</taxon>
    </lineage>
</organism>
<dbReference type="Pfam" id="PF00696">
    <property type="entry name" value="AA_kinase"/>
    <property type="match status" value="1"/>
</dbReference>
<keyword evidence="4 6" id="KW-0418">Kinase</keyword>
<dbReference type="PANTHER" id="PTHR30409:SF1">
    <property type="entry name" value="CARBAMATE KINASE-RELATED"/>
    <property type="match status" value="1"/>
</dbReference>
<sequence length="326" mass="35861">MARQGKRIVVALGGNAIKQADEEGTTVEQFKNCEATTKLLAKMVEQMNPEDRLVITHGNGPQAGNLLVQQDAGKDKVPPQDMDVVGAMTQGQISFMLQQTLENYLRELGINIPVCGVFNRVQVSRDDPEFEGENASKPVGNFLTKEEADQLKQEHPEYIVKKVKPKGERCWRRVVPSPDPIANVEAEAIKRMVDEGIIVIASGGGGIPVTLDEDGHYRGVEAVIDKDLAGEKLAEVVSADIFLILTDVEKVKLNFGKPNEEEIDRMTLDEAKEYLDEGHFLPGSMEPKVRACIRFLEWGGEKAVITSLDKVVEALEGKAGTEIIKD</sequence>
<comment type="caution">
    <text evidence="8">The sequence shown here is derived from an EMBL/GenBank/DDBJ whole genome shotgun (WGS) entry which is preliminary data.</text>
</comment>
<dbReference type="NCBIfam" id="NF009007">
    <property type="entry name" value="PRK12352.1"/>
    <property type="match status" value="1"/>
</dbReference>
<keyword evidence="9" id="KW-1185">Reference proteome</keyword>
<dbReference type="InterPro" id="IPR036393">
    <property type="entry name" value="AceGlu_kinase-like_sf"/>
</dbReference>
<dbReference type="PANTHER" id="PTHR30409">
    <property type="entry name" value="CARBAMATE KINASE"/>
    <property type="match status" value="1"/>
</dbReference>
<evidence type="ECO:0000256" key="1">
    <source>
        <dbReference type="ARBA" id="ARBA00011066"/>
    </source>
</evidence>
<dbReference type="SUPFAM" id="SSF53633">
    <property type="entry name" value="Carbamate kinase-like"/>
    <property type="match status" value="1"/>
</dbReference>
<dbReference type="Proteomes" id="UP000070035">
    <property type="component" value="Unassembled WGS sequence"/>
</dbReference>
<evidence type="ECO:0000313" key="9">
    <source>
        <dbReference type="Proteomes" id="UP000070035"/>
    </source>
</evidence>
<evidence type="ECO:0000259" key="7">
    <source>
        <dbReference type="Pfam" id="PF00696"/>
    </source>
</evidence>
<dbReference type="GO" id="GO:0019546">
    <property type="term" value="P:L-arginine deiminase pathway"/>
    <property type="evidence" value="ECO:0007669"/>
    <property type="project" value="TreeGrafter"/>
</dbReference>